<sequence>MSDLPPDADRLRVIVTYLRLQLAEAEAALRQAEQREADEKRRRDRARAEQAWKLQPQRSDGPPVLHRGGCSIYRNEMGYLDREHALIALELDDPRVECCEVCRPETGLASGR</sequence>
<organism evidence="2 3">
    <name type="scientific">Streptomyces himalayensis subsp. himalayensis</name>
    <dbReference type="NCBI Taxonomy" id="2756131"/>
    <lineage>
        <taxon>Bacteria</taxon>
        <taxon>Bacillati</taxon>
        <taxon>Actinomycetota</taxon>
        <taxon>Actinomycetes</taxon>
        <taxon>Kitasatosporales</taxon>
        <taxon>Streptomycetaceae</taxon>
        <taxon>Streptomyces</taxon>
        <taxon>Streptomyces himalayensis</taxon>
    </lineage>
</organism>
<feature type="region of interest" description="Disordered" evidence="1">
    <location>
        <begin position="30"/>
        <end position="66"/>
    </location>
</feature>
<name>A0A7W0IE62_9ACTN</name>
<evidence type="ECO:0000313" key="3">
    <source>
        <dbReference type="Proteomes" id="UP000545761"/>
    </source>
</evidence>
<evidence type="ECO:0000256" key="1">
    <source>
        <dbReference type="SAM" id="MobiDB-lite"/>
    </source>
</evidence>
<feature type="compositionally biased region" description="Basic and acidic residues" evidence="1">
    <location>
        <begin position="32"/>
        <end position="50"/>
    </location>
</feature>
<protein>
    <submittedName>
        <fullName evidence="2">Uncharacterized protein</fullName>
    </submittedName>
</protein>
<dbReference type="Pfam" id="PF19746">
    <property type="entry name" value="DUF6233"/>
    <property type="match status" value="1"/>
</dbReference>
<evidence type="ECO:0000313" key="2">
    <source>
        <dbReference type="EMBL" id="MBA2951979.1"/>
    </source>
</evidence>
<dbReference type="Proteomes" id="UP000545761">
    <property type="component" value="Unassembled WGS sequence"/>
</dbReference>
<dbReference type="RefSeq" id="WP_181662890.1">
    <property type="nucleotide sequence ID" value="NZ_JACEHE010000066.1"/>
</dbReference>
<dbReference type="InterPro" id="IPR046200">
    <property type="entry name" value="DUF6233"/>
</dbReference>
<proteinExistence type="predicted"/>
<dbReference type="AlphaFoldDB" id="A0A7W0IE62"/>
<reference evidence="2 3" key="1">
    <citation type="submission" date="2020-07" db="EMBL/GenBank/DDBJ databases">
        <title>Streptomyces isolated from Indian soil.</title>
        <authorList>
            <person name="Mandal S."/>
            <person name="Maiti P.K."/>
        </authorList>
    </citation>
    <scope>NUCLEOTIDE SEQUENCE [LARGE SCALE GENOMIC DNA]</scope>
    <source>
        <strain evidence="2 3">PSKA28</strain>
    </source>
</reference>
<comment type="caution">
    <text evidence="2">The sequence shown here is derived from an EMBL/GenBank/DDBJ whole genome shotgun (WGS) entry which is preliminary data.</text>
</comment>
<dbReference type="EMBL" id="JACEHE010000066">
    <property type="protein sequence ID" value="MBA2951979.1"/>
    <property type="molecule type" value="Genomic_DNA"/>
</dbReference>
<gene>
    <name evidence="2" type="ORF">H1D24_41120</name>
</gene>
<accession>A0A7W0IE62</accession>